<gene>
    <name evidence="1" type="ORF">COV91_04140</name>
</gene>
<evidence type="ECO:0000313" key="2">
    <source>
        <dbReference type="Proteomes" id="UP000229342"/>
    </source>
</evidence>
<organism evidence="1 2">
    <name type="scientific">Candidatus Taylorbacteria bacterium CG11_big_fil_rev_8_21_14_0_20_46_11</name>
    <dbReference type="NCBI Taxonomy" id="1975025"/>
    <lineage>
        <taxon>Bacteria</taxon>
        <taxon>Candidatus Tayloriibacteriota</taxon>
    </lineage>
</organism>
<dbReference type="EMBL" id="PCVG01000053">
    <property type="protein sequence ID" value="PIQ68428.1"/>
    <property type="molecule type" value="Genomic_DNA"/>
</dbReference>
<protein>
    <submittedName>
        <fullName evidence="1">Uncharacterized protein</fullName>
    </submittedName>
</protein>
<evidence type="ECO:0000313" key="1">
    <source>
        <dbReference type="EMBL" id="PIQ68428.1"/>
    </source>
</evidence>
<name>A0A2H0KAZ0_9BACT</name>
<proteinExistence type="predicted"/>
<dbReference type="Proteomes" id="UP000229342">
    <property type="component" value="Unassembled WGS sequence"/>
</dbReference>
<comment type="caution">
    <text evidence="1">The sequence shown here is derived from an EMBL/GenBank/DDBJ whole genome shotgun (WGS) entry which is preliminary data.</text>
</comment>
<accession>A0A2H0KAZ0</accession>
<reference evidence="1 2" key="1">
    <citation type="submission" date="2017-09" db="EMBL/GenBank/DDBJ databases">
        <title>Depth-based differentiation of microbial function through sediment-hosted aquifers and enrichment of novel symbionts in the deep terrestrial subsurface.</title>
        <authorList>
            <person name="Probst A.J."/>
            <person name="Ladd B."/>
            <person name="Jarett J.K."/>
            <person name="Geller-Mcgrath D.E."/>
            <person name="Sieber C.M."/>
            <person name="Emerson J.B."/>
            <person name="Anantharaman K."/>
            <person name="Thomas B.C."/>
            <person name="Malmstrom R."/>
            <person name="Stieglmeier M."/>
            <person name="Klingl A."/>
            <person name="Woyke T."/>
            <person name="Ryan C.M."/>
            <person name="Banfield J.F."/>
        </authorList>
    </citation>
    <scope>NUCLEOTIDE SEQUENCE [LARGE SCALE GENOMIC DNA]</scope>
    <source>
        <strain evidence="1">CG11_big_fil_rev_8_21_14_0_20_46_11</strain>
    </source>
</reference>
<dbReference type="AlphaFoldDB" id="A0A2H0KAZ0"/>
<sequence>MKTKVYIHTSSLDLNSEDGSVPVHTCSKCTCAKKKPGDSFQKWATAFPKNSSKFTTRNRVARVSFSKVVRLYVRGDALIKKLVQEALDSRKATG</sequence>